<comment type="caution">
    <text evidence="4">The sequence shown here is derived from an EMBL/GenBank/DDBJ whole genome shotgun (WGS) entry which is preliminary data.</text>
</comment>
<dbReference type="SUPFAM" id="SSF57256">
    <property type="entry name" value="Elafin-like"/>
    <property type="match status" value="3"/>
</dbReference>
<protein>
    <recommendedName>
        <fullName evidence="3">WAP domain-containing protein</fullName>
    </recommendedName>
</protein>
<dbReference type="GO" id="GO:0045087">
    <property type="term" value="P:innate immune response"/>
    <property type="evidence" value="ECO:0007669"/>
    <property type="project" value="TreeGrafter"/>
</dbReference>
<evidence type="ECO:0000256" key="2">
    <source>
        <dbReference type="ARBA" id="ARBA00023157"/>
    </source>
</evidence>
<feature type="domain" description="WAP" evidence="3">
    <location>
        <begin position="1"/>
        <end position="40"/>
    </location>
</feature>
<keyword evidence="2" id="KW-1015">Disulfide bond</keyword>
<dbReference type="InterPro" id="IPR050514">
    <property type="entry name" value="WAP_four-disulfide_core"/>
</dbReference>
<dbReference type="PANTHER" id="PTHR19441:SF30">
    <property type="entry name" value="ELAFIN"/>
    <property type="match status" value="1"/>
</dbReference>
<dbReference type="PROSITE" id="PS51390">
    <property type="entry name" value="WAP"/>
    <property type="match status" value="3"/>
</dbReference>
<evidence type="ECO:0000313" key="4">
    <source>
        <dbReference type="EMBL" id="KAJ1158857.1"/>
    </source>
</evidence>
<dbReference type="InterPro" id="IPR036645">
    <property type="entry name" value="Elafin-like_sf"/>
</dbReference>
<dbReference type="SMART" id="SM00217">
    <property type="entry name" value="WAP"/>
    <property type="match status" value="2"/>
</dbReference>
<dbReference type="PANTHER" id="PTHR19441">
    <property type="entry name" value="WHEY ACDIC PROTEIN WAP"/>
    <property type="match status" value="1"/>
</dbReference>
<accession>A0AAV7S4H4</accession>
<dbReference type="Gene3D" id="4.10.75.10">
    <property type="entry name" value="Elafin-like"/>
    <property type="match status" value="3"/>
</dbReference>
<name>A0AAV7S4H4_PLEWA</name>
<evidence type="ECO:0000256" key="1">
    <source>
        <dbReference type="ARBA" id="ARBA00022729"/>
    </source>
</evidence>
<evidence type="ECO:0000259" key="3">
    <source>
        <dbReference type="PROSITE" id="PS51390"/>
    </source>
</evidence>
<dbReference type="InterPro" id="IPR008197">
    <property type="entry name" value="WAP_dom"/>
</dbReference>
<keyword evidence="5" id="KW-1185">Reference proteome</keyword>
<dbReference type="GO" id="GO:0004867">
    <property type="term" value="F:serine-type endopeptidase inhibitor activity"/>
    <property type="evidence" value="ECO:0007669"/>
    <property type="project" value="TreeGrafter"/>
</dbReference>
<dbReference type="AlphaFoldDB" id="A0AAV7S4H4"/>
<dbReference type="Proteomes" id="UP001066276">
    <property type="component" value="Chromosome 5"/>
</dbReference>
<keyword evidence="1" id="KW-0732">Signal</keyword>
<reference evidence="4" key="1">
    <citation type="journal article" date="2022" name="bioRxiv">
        <title>Sequencing and chromosome-scale assembly of the giantPleurodeles waltlgenome.</title>
        <authorList>
            <person name="Brown T."/>
            <person name="Elewa A."/>
            <person name="Iarovenko S."/>
            <person name="Subramanian E."/>
            <person name="Araus A.J."/>
            <person name="Petzold A."/>
            <person name="Susuki M."/>
            <person name="Suzuki K.-i.T."/>
            <person name="Hayashi T."/>
            <person name="Toyoda A."/>
            <person name="Oliveira C."/>
            <person name="Osipova E."/>
            <person name="Leigh N.D."/>
            <person name="Simon A."/>
            <person name="Yun M.H."/>
        </authorList>
    </citation>
    <scope>NUCLEOTIDE SEQUENCE</scope>
    <source>
        <strain evidence="4">20211129_DDA</strain>
        <tissue evidence="4">Liver</tissue>
    </source>
</reference>
<dbReference type="GO" id="GO:0019731">
    <property type="term" value="P:antibacterial humoral response"/>
    <property type="evidence" value="ECO:0007669"/>
    <property type="project" value="TreeGrafter"/>
</dbReference>
<organism evidence="4 5">
    <name type="scientific">Pleurodeles waltl</name>
    <name type="common">Iberian ribbed newt</name>
    <dbReference type="NCBI Taxonomy" id="8319"/>
    <lineage>
        <taxon>Eukaryota</taxon>
        <taxon>Metazoa</taxon>
        <taxon>Chordata</taxon>
        <taxon>Craniata</taxon>
        <taxon>Vertebrata</taxon>
        <taxon>Euteleostomi</taxon>
        <taxon>Amphibia</taxon>
        <taxon>Batrachia</taxon>
        <taxon>Caudata</taxon>
        <taxon>Salamandroidea</taxon>
        <taxon>Salamandridae</taxon>
        <taxon>Pleurodelinae</taxon>
        <taxon>Pleurodeles</taxon>
    </lineage>
</organism>
<dbReference type="Pfam" id="PF00095">
    <property type="entry name" value="WAP"/>
    <property type="match status" value="4"/>
</dbReference>
<feature type="domain" description="WAP" evidence="3">
    <location>
        <begin position="87"/>
        <end position="138"/>
    </location>
</feature>
<feature type="domain" description="WAP" evidence="3">
    <location>
        <begin position="140"/>
        <end position="190"/>
    </location>
</feature>
<gene>
    <name evidence="4" type="ORF">NDU88_011530</name>
</gene>
<proteinExistence type="predicted"/>
<dbReference type="GO" id="GO:0005615">
    <property type="term" value="C:extracellular space"/>
    <property type="evidence" value="ECO:0007669"/>
    <property type="project" value="TreeGrafter"/>
</dbReference>
<dbReference type="EMBL" id="JANPWB010000009">
    <property type="protein sequence ID" value="KAJ1158857.1"/>
    <property type="molecule type" value="Genomic_DNA"/>
</dbReference>
<sequence length="195" mass="21843">MARTECSLKNQQVTCYDDSNCAGDEKCCYEMCNRKCMKSVPAQSDLCPLLTSAELNKCDEVVIGCQSDFECLTDERCCFSMCEDKCVKVHDSFCPYPGMARTECSLKNQQVTCYDDSNCAGDEKCCYEMCNRKCMKSVPDTVHAGFCPPPIAVNTCFVLFQQDMCASDSTCATDEKCCSTWCNRMCRKSVAERTD</sequence>
<evidence type="ECO:0000313" key="5">
    <source>
        <dbReference type="Proteomes" id="UP001066276"/>
    </source>
</evidence>